<sequence length="319" mass="35033">ECEQDRVFQPPLVPQARNGSRPPGVPRAAGRHRRPVARDRRRRRAGPARGAARLAGRPRTRARPPPHRLDPGPARKAGRARRGRRPRVCADRPGHVAEPPHLGRHPARRGRGPGRHRRGDGRRAAERLLRGAPSRPPRLPQPRHGVLHLQQCGRRRPLRAGAARAGAGGDRRLRRAPRQRHRGYFGQRRAHADGRHLPIAVLSVQRRPTPGPQHGQPAGARVHQGPADPRADRAALDAAAGSLQAPDDLHQRRLRRAPRRRPGPARPGGARLRVDHRAFEGSGEPACQGPDRLQPGGRLQPRCAGAQRRGPPARARGPV</sequence>
<dbReference type="AlphaFoldDB" id="A0A6J4Q697"/>
<protein>
    <submittedName>
        <fullName evidence="2">Deacetylases, including yeast histone deacetylase and acetoin utilization protein</fullName>
    </submittedName>
</protein>
<name>A0A6J4Q697_9BURK</name>
<feature type="non-terminal residue" evidence="2">
    <location>
        <position position="1"/>
    </location>
</feature>
<feature type="compositionally biased region" description="Basic residues" evidence="1">
    <location>
        <begin position="29"/>
        <end position="46"/>
    </location>
</feature>
<feature type="region of interest" description="Disordered" evidence="1">
    <location>
        <begin position="206"/>
        <end position="319"/>
    </location>
</feature>
<feature type="compositionally biased region" description="Basic residues" evidence="1">
    <location>
        <begin position="102"/>
        <end position="120"/>
    </location>
</feature>
<proteinExistence type="predicted"/>
<organism evidence="2">
    <name type="scientific">uncultured Ramlibacter sp</name>
    <dbReference type="NCBI Taxonomy" id="260755"/>
    <lineage>
        <taxon>Bacteria</taxon>
        <taxon>Pseudomonadati</taxon>
        <taxon>Pseudomonadota</taxon>
        <taxon>Betaproteobacteria</taxon>
        <taxon>Burkholderiales</taxon>
        <taxon>Comamonadaceae</taxon>
        <taxon>Ramlibacter</taxon>
        <taxon>environmental samples</taxon>
    </lineage>
</organism>
<gene>
    <name evidence="2" type="ORF">AVDCRST_MAG51-2544</name>
</gene>
<reference evidence="2" key="1">
    <citation type="submission" date="2020-02" db="EMBL/GenBank/DDBJ databases">
        <authorList>
            <person name="Meier V. D."/>
        </authorList>
    </citation>
    <scope>NUCLEOTIDE SEQUENCE</scope>
    <source>
        <strain evidence="2">AVDCRST_MAG51</strain>
    </source>
</reference>
<feature type="compositionally biased region" description="Low complexity" evidence="1">
    <location>
        <begin position="301"/>
        <end position="319"/>
    </location>
</feature>
<evidence type="ECO:0000256" key="1">
    <source>
        <dbReference type="SAM" id="MobiDB-lite"/>
    </source>
</evidence>
<accession>A0A6J4Q697</accession>
<feature type="compositionally biased region" description="Basic residues" evidence="1">
    <location>
        <begin position="76"/>
        <end position="87"/>
    </location>
</feature>
<feature type="non-terminal residue" evidence="2">
    <location>
        <position position="319"/>
    </location>
</feature>
<feature type="compositionally biased region" description="Basic residues" evidence="1">
    <location>
        <begin position="252"/>
        <end position="263"/>
    </location>
</feature>
<dbReference type="EMBL" id="CADCUX010000541">
    <property type="protein sequence ID" value="CAA9429395.1"/>
    <property type="molecule type" value="Genomic_DNA"/>
</dbReference>
<feature type="compositionally biased region" description="Basic residues" evidence="1">
    <location>
        <begin position="172"/>
        <end position="183"/>
    </location>
</feature>
<feature type="compositionally biased region" description="Low complexity" evidence="1">
    <location>
        <begin position="236"/>
        <end position="246"/>
    </location>
</feature>
<feature type="compositionally biased region" description="Basic residues" evidence="1">
    <location>
        <begin position="56"/>
        <end position="66"/>
    </location>
</feature>
<feature type="region of interest" description="Disordered" evidence="1">
    <location>
        <begin position="1"/>
        <end position="184"/>
    </location>
</feature>
<evidence type="ECO:0000313" key="2">
    <source>
        <dbReference type="EMBL" id="CAA9429395.1"/>
    </source>
</evidence>